<feature type="transmembrane region" description="Helical" evidence="1">
    <location>
        <begin position="164"/>
        <end position="185"/>
    </location>
</feature>
<keyword evidence="1" id="KW-1133">Transmembrane helix</keyword>
<evidence type="ECO:0000256" key="1">
    <source>
        <dbReference type="SAM" id="Phobius"/>
    </source>
</evidence>
<keyword evidence="1" id="KW-0472">Membrane</keyword>
<keyword evidence="1" id="KW-0812">Transmembrane</keyword>
<gene>
    <name evidence="2" type="ORF">NEPTK9_000604</name>
</gene>
<name>A0ABS0AY93_9BACT</name>
<feature type="transmembrane region" description="Helical" evidence="1">
    <location>
        <begin position="128"/>
        <end position="152"/>
    </location>
</feature>
<accession>A0ABS0AY93</accession>
<organism evidence="2 3">
    <name type="scientific">Candidatus Neptunichlamydia vexilliferae</name>
    <dbReference type="NCBI Taxonomy" id="1651774"/>
    <lineage>
        <taxon>Bacteria</taxon>
        <taxon>Pseudomonadati</taxon>
        <taxon>Chlamydiota</taxon>
        <taxon>Chlamydiia</taxon>
        <taxon>Parachlamydiales</taxon>
        <taxon>Simkaniaceae</taxon>
        <taxon>Candidatus Neptunichlamydia</taxon>
    </lineage>
</organism>
<dbReference type="EMBL" id="JAAEJV010000011">
    <property type="protein sequence ID" value="MBF5059097.1"/>
    <property type="molecule type" value="Genomic_DNA"/>
</dbReference>
<protein>
    <submittedName>
        <fullName evidence="2">Uncharacterized protein</fullName>
    </submittedName>
</protein>
<reference evidence="2 3" key="1">
    <citation type="submission" date="2020-01" db="EMBL/GenBank/DDBJ databases">
        <title>Draft genome sequence of Cand. Neptunochlamydia vexilliferae K9.</title>
        <authorList>
            <person name="Schulz F."/>
            <person name="Koestlbacher S."/>
            <person name="Wascher F."/>
            <person name="Pizzetti I."/>
            <person name="Horn M."/>
        </authorList>
    </citation>
    <scope>NUCLEOTIDE SEQUENCE [LARGE SCALE GENOMIC DNA]</scope>
    <source>
        <strain evidence="2 3">K9</strain>
    </source>
</reference>
<evidence type="ECO:0000313" key="3">
    <source>
        <dbReference type="Proteomes" id="UP001194714"/>
    </source>
</evidence>
<comment type="caution">
    <text evidence="2">The sequence shown here is derived from an EMBL/GenBank/DDBJ whole genome shotgun (WGS) entry which is preliminary data.</text>
</comment>
<proteinExistence type="predicted"/>
<sequence>MSIDFRNYLPTVAAEAVSKALSNPIYSYNGEDWKIRATEENSKLFVQVVSRSQYWTMRSHKKGSHFYFIVSSTVKDNDIIRGWLPKKADCKELLFMKILKEGRRIKVIENPASETIKPVKPNQTINKFFAVASAVTAFVSLMLIVFEAALCLKSERFKIKPPSFGCRMKTIGAFAASCFIFLTSYK</sequence>
<evidence type="ECO:0000313" key="2">
    <source>
        <dbReference type="EMBL" id="MBF5059097.1"/>
    </source>
</evidence>
<dbReference type="RefSeq" id="WP_194847399.1">
    <property type="nucleotide sequence ID" value="NZ_JAAEJV010000011.1"/>
</dbReference>
<dbReference type="Proteomes" id="UP001194714">
    <property type="component" value="Unassembled WGS sequence"/>
</dbReference>
<keyword evidence="3" id="KW-1185">Reference proteome</keyword>